<keyword evidence="3" id="KW-1185">Reference proteome</keyword>
<organism evidence="2 3">
    <name type="scientific">Nguyenibacter vanlangensis</name>
    <dbReference type="NCBI Taxonomy" id="1216886"/>
    <lineage>
        <taxon>Bacteria</taxon>
        <taxon>Pseudomonadati</taxon>
        <taxon>Pseudomonadota</taxon>
        <taxon>Alphaproteobacteria</taxon>
        <taxon>Acetobacterales</taxon>
        <taxon>Acetobacteraceae</taxon>
        <taxon>Nguyenibacter</taxon>
    </lineage>
</organism>
<name>A0ABZ3D0W5_9PROT</name>
<proteinExistence type="predicted"/>
<feature type="region of interest" description="Disordered" evidence="1">
    <location>
        <begin position="1"/>
        <end position="21"/>
    </location>
</feature>
<protein>
    <submittedName>
        <fullName evidence="2">Uncharacterized protein</fullName>
    </submittedName>
</protein>
<dbReference type="EMBL" id="CP152276">
    <property type="protein sequence ID" value="XAE41229.1"/>
    <property type="molecule type" value="Genomic_DNA"/>
</dbReference>
<evidence type="ECO:0000256" key="1">
    <source>
        <dbReference type="SAM" id="MobiDB-lite"/>
    </source>
</evidence>
<dbReference type="RefSeq" id="WP_342627203.1">
    <property type="nucleotide sequence ID" value="NZ_CP152276.1"/>
</dbReference>
<reference evidence="2 3" key="1">
    <citation type="submission" date="2024-04" db="EMBL/GenBank/DDBJ databases">
        <title>Complete genome sequence of Nguyenibacter vanlangesis HBCM-1154, a strain capable of nitrogen fixation, IAA production, and phosphorus solubilization isolated from sugarcane soil.</title>
        <authorList>
            <person name="MY HANH P."/>
        </authorList>
    </citation>
    <scope>NUCLEOTIDE SEQUENCE [LARGE SCALE GENOMIC DNA]</scope>
    <source>
        <strain evidence="2 3">HBCM 1154</strain>
    </source>
</reference>
<accession>A0ABZ3D0W5</accession>
<evidence type="ECO:0000313" key="3">
    <source>
        <dbReference type="Proteomes" id="UP001449795"/>
    </source>
</evidence>
<dbReference type="Proteomes" id="UP001449795">
    <property type="component" value="Chromosome"/>
</dbReference>
<sequence length="61" mass="6365">MRSIHPPKSRCQPQPPSPAALLVYPPSGGAIDAGTANAPVTILAGGGATFWKNTTTQWYSE</sequence>
<evidence type="ECO:0000313" key="2">
    <source>
        <dbReference type="EMBL" id="XAE41229.1"/>
    </source>
</evidence>
<gene>
    <name evidence="2" type="ORF">AAC691_13005</name>
</gene>